<reference evidence="8 9" key="1">
    <citation type="submission" date="2020-05" db="EMBL/GenBank/DDBJ databases">
        <title>Genome sequence of Kribbella sandramycini ATCC 39419.</title>
        <authorList>
            <person name="Maclea K.S."/>
            <person name="Fair J.L."/>
        </authorList>
    </citation>
    <scope>NUCLEOTIDE SEQUENCE [LARGE SCALE GENOMIC DNA]</scope>
    <source>
        <strain evidence="8 9">ATCC 39419</strain>
    </source>
</reference>
<protein>
    <submittedName>
        <fullName evidence="8">FAD-binding protein</fullName>
    </submittedName>
    <submittedName>
        <fullName evidence="7">FAD/FMN-containing dehydrogenase</fullName>
    </submittedName>
</protein>
<dbReference type="InterPro" id="IPR050432">
    <property type="entry name" value="FAD-linked_Oxidoreductases_BP"/>
</dbReference>
<dbReference type="EMBL" id="JABJRC010000003">
    <property type="protein sequence ID" value="NOL41904.1"/>
    <property type="molecule type" value="Genomic_DNA"/>
</dbReference>
<dbReference type="AlphaFoldDB" id="A0A7Y4L088"/>
<dbReference type="Gene3D" id="3.40.462.10">
    <property type="entry name" value="FAD-linked oxidases, C-terminal domain"/>
    <property type="match status" value="1"/>
</dbReference>
<reference evidence="7 10" key="2">
    <citation type="submission" date="2020-08" db="EMBL/GenBank/DDBJ databases">
        <title>Sequencing the genomes of 1000 actinobacteria strains.</title>
        <authorList>
            <person name="Klenk H.-P."/>
        </authorList>
    </citation>
    <scope>NUCLEOTIDE SEQUENCE [LARGE SCALE GENOMIC DNA]</scope>
    <source>
        <strain evidence="7 10">DSM 15626</strain>
    </source>
</reference>
<keyword evidence="3" id="KW-0285">Flavoprotein</keyword>
<feature type="domain" description="FAD-binding PCMH-type" evidence="6">
    <location>
        <begin position="63"/>
        <end position="231"/>
    </location>
</feature>
<dbReference type="InterPro" id="IPR016169">
    <property type="entry name" value="FAD-bd_PCMH_sub2"/>
</dbReference>
<dbReference type="InterPro" id="IPR016164">
    <property type="entry name" value="FAD-linked_Oxase-like_C"/>
</dbReference>
<dbReference type="GO" id="GO:0071949">
    <property type="term" value="F:FAD binding"/>
    <property type="evidence" value="ECO:0007669"/>
    <property type="project" value="InterPro"/>
</dbReference>
<evidence type="ECO:0000313" key="9">
    <source>
        <dbReference type="Proteomes" id="UP000534306"/>
    </source>
</evidence>
<dbReference type="PANTHER" id="PTHR13878">
    <property type="entry name" value="GULONOLACTONE OXIDASE"/>
    <property type="match status" value="1"/>
</dbReference>
<comment type="cofactor">
    <cofactor evidence="1">
        <name>FAD</name>
        <dbReference type="ChEBI" id="CHEBI:57692"/>
    </cofactor>
</comment>
<keyword evidence="9" id="KW-1185">Reference proteome</keyword>
<dbReference type="Gene3D" id="3.30.465.10">
    <property type="match status" value="1"/>
</dbReference>
<dbReference type="InterPro" id="IPR016166">
    <property type="entry name" value="FAD-bd_PCMH"/>
</dbReference>
<dbReference type="EMBL" id="JACHKF010000001">
    <property type="protein sequence ID" value="MBB6565641.1"/>
    <property type="molecule type" value="Genomic_DNA"/>
</dbReference>
<dbReference type="SUPFAM" id="SSF56176">
    <property type="entry name" value="FAD-binding/transporter-associated domain-like"/>
    <property type="match status" value="1"/>
</dbReference>
<dbReference type="InterPro" id="IPR036318">
    <property type="entry name" value="FAD-bd_PCMH-like_sf"/>
</dbReference>
<dbReference type="Pfam" id="PF09265">
    <property type="entry name" value="Cytokin-bind"/>
    <property type="match status" value="1"/>
</dbReference>
<keyword evidence="4" id="KW-0274">FAD</keyword>
<dbReference type="Proteomes" id="UP000534306">
    <property type="component" value="Unassembled WGS sequence"/>
</dbReference>
<evidence type="ECO:0000313" key="8">
    <source>
        <dbReference type="EMBL" id="NOL41904.1"/>
    </source>
</evidence>
<comment type="similarity">
    <text evidence="2">Belongs to the oxygen-dependent FAD-linked oxidoreductase family.</text>
</comment>
<organism evidence="8 9">
    <name type="scientific">Kribbella sandramycini</name>
    <dbReference type="NCBI Taxonomy" id="60450"/>
    <lineage>
        <taxon>Bacteria</taxon>
        <taxon>Bacillati</taxon>
        <taxon>Actinomycetota</taxon>
        <taxon>Actinomycetes</taxon>
        <taxon>Propionibacteriales</taxon>
        <taxon>Kribbellaceae</taxon>
        <taxon>Kribbella</taxon>
    </lineage>
</organism>
<evidence type="ECO:0000256" key="5">
    <source>
        <dbReference type="ARBA" id="ARBA00023002"/>
    </source>
</evidence>
<evidence type="ECO:0000256" key="4">
    <source>
        <dbReference type="ARBA" id="ARBA00022827"/>
    </source>
</evidence>
<dbReference type="Gene3D" id="3.30.43.10">
    <property type="entry name" value="Uridine Diphospho-n-acetylenolpyruvylglucosamine Reductase, domain 2"/>
    <property type="match status" value="1"/>
</dbReference>
<dbReference type="GO" id="GO:0019139">
    <property type="term" value="F:cytokinin dehydrogenase activity"/>
    <property type="evidence" value="ECO:0007669"/>
    <property type="project" value="InterPro"/>
</dbReference>
<evidence type="ECO:0000313" key="10">
    <source>
        <dbReference type="Proteomes" id="UP000553957"/>
    </source>
</evidence>
<evidence type="ECO:0000256" key="3">
    <source>
        <dbReference type="ARBA" id="ARBA00022630"/>
    </source>
</evidence>
<accession>A0A7Y4L088</accession>
<evidence type="ECO:0000259" key="6">
    <source>
        <dbReference type="PROSITE" id="PS51387"/>
    </source>
</evidence>
<proteinExistence type="inferred from homology"/>
<evidence type="ECO:0000256" key="2">
    <source>
        <dbReference type="ARBA" id="ARBA00005466"/>
    </source>
</evidence>
<dbReference type="InterPro" id="IPR015345">
    <property type="entry name" value="Cytokinin_DH_FAD/cytokin-bd"/>
</dbReference>
<dbReference type="PROSITE" id="PS51387">
    <property type="entry name" value="FAD_PCMH"/>
    <property type="match status" value="1"/>
</dbReference>
<name>A0A7Y4L088_9ACTN</name>
<dbReference type="InterPro" id="IPR006094">
    <property type="entry name" value="Oxid_FAD_bind_N"/>
</dbReference>
<dbReference type="InterPro" id="IPR016167">
    <property type="entry name" value="FAD-bd_PCMH_sub1"/>
</dbReference>
<keyword evidence="5" id="KW-0560">Oxidoreductase</keyword>
<sequence>MSTRRALLGALGLGILVTGFDPVRRSWATTAGDNVDPLPPLDGQVLLDTPSREGVSKDAGRYVQRVPQAVLVPGSVRDIQAMVKYCVRNRVRVAARGLANTTDGQGLSGGLIIEMRALRKIHRIDADRAVVDAGADWLQLTNAAHAKGLTPPALTGFLGLTFGGTLSLGGIPPAIQSGGQVDSVLELEVVTGSGELKRCSKSKDRELFEAVLAGVGQFGIITQATVRLGPAPAKVRGHELAYRSSKDFFKDFKTLIKRAEISEIYGDWWRPGERGEVSHLNAFTFHSVAEPPVDTQLLRGLTKPASEATVSQADFLPHVTRIDVAVEQLRAALDWDNLMKPWLTLWLPESSVEQFVTEVVTKLTPKDVGDGGFVLLYAHRRAKLTRPSLRLPASDGSDWVYLFTLMTAGAKDAKPEFAAEMLKRNRRLFDRARALGATRYPIESVPFTRADWQQHYGDRWPHLRTLKRKYDPAGVLTPGPGIF</sequence>
<gene>
    <name evidence="7" type="ORF">HNR71_001278</name>
    <name evidence="8" type="ORF">HPO96_16785</name>
</gene>
<evidence type="ECO:0000313" key="7">
    <source>
        <dbReference type="EMBL" id="MBB6565641.1"/>
    </source>
</evidence>
<dbReference type="GO" id="GO:0009690">
    <property type="term" value="P:cytokinin metabolic process"/>
    <property type="evidence" value="ECO:0007669"/>
    <property type="project" value="InterPro"/>
</dbReference>
<evidence type="ECO:0000256" key="1">
    <source>
        <dbReference type="ARBA" id="ARBA00001974"/>
    </source>
</evidence>
<dbReference type="SUPFAM" id="SSF55103">
    <property type="entry name" value="FAD-linked oxidases, C-terminal domain"/>
    <property type="match status" value="1"/>
</dbReference>
<dbReference type="Proteomes" id="UP000553957">
    <property type="component" value="Unassembled WGS sequence"/>
</dbReference>
<comment type="caution">
    <text evidence="8">The sequence shown here is derived from an EMBL/GenBank/DDBJ whole genome shotgun (WGS) entry which is preliminary data.</text>
</comment>
<dbReference type="RefSeq" id="WP_171674374.1">
    <property type="nucleotide sequence ID" value="NZ_BAAAGT010000001.1"/>
</dbReference>
<dbReference type="Pfam" id="PF01565">
    <property type="entry name" value="FAD_binding_4"/>
    <property type="match status" value="1"/>
</dbReference>
<dbReference type="InterPro" id="IPR016170">
    <property type="entry name" value="Cytok_DH_C_sf"/>
</dbReference>
<dbReference type="PANTHER" id="PTHR13878:SF53">
    <property type="entry name" value="CYTOKININ DEHYDROGENASE 6"/>
    <property type="match status" value="1"/>
</dbReference>